<feature type="region of interest" description="Disordered" evidence="1">
    <location>
        <begin position="1"/>
        <end position="80"/>
    </location>
</feature>
<sequence>MYNRYIRNDQGTYTRIPEEDPRQSQGTSPPPGHSGSGSAGSSGQAPPHREDRPPPPPRQDAPPPGRDPPPSGGEGQDSLTGLLRHLLDQFRLNSVDTGDLLLLAILFFLFREGADDELLAALGLLLIL</sequence>
<feature type="compositionally biased region" description="Pro residues" evidence="1">
    <location>
        <begin position="54"/>
        <end position="71"/>
    </location>
</feature>
<evidence type="ECO:0000256" key="1">
    <source>
        <dbReference type="SAM" id="MobiDB-lite"/>
    </source>
</evidence>
<name>A0ABS2FSI6_9FIRM</name>
<evidence type="ECO:0000313" key="2">
    <source>
        <dbReference type="EMBL" id="MBM6849852.1"/>
    </source>
</evidence>
<proteinExistence type="predicted"/>
<reference evidence="2 3" key="1">
    <citation type="journal article" date="2021" name="Sci. Rep.">
        <title>The distribution of antibiotic resistance genes in chicken gut microbiota commensals.</title>
        <authorList>
            <person name="Juricova H."/>
            <person name="Matiasovicova J."/>
            <person name="Kubasova T."/>
            <person name="Cejkova D."/>
            <person name="Rychlik I."/>
        </authorList>
    </citation>
    <scope>NUCLEOTIDE SEQUENCE [LARGE SCALE GENOMIC DNA]</scope>
    <source>
        <strain evidence="2 3">An411</strain>
    </source>
</reference>
<dbReference type="RefSeq" id="WP_204801338.1">
    <property type="nucleotide sequence ID" value="NZ_JACSNX010000001.1"/>
</dbReference>
<keyword evidence="3" id="KW-1185">Reference proteome</keyword>
<evidence type="ECO:0000313" key="3">
    <source>
        <dbReference type="Proteomes" id="UP000719500"/>
    </source>
</evidence>
<accession>A0ABS2FSI6</accession>
<dbReference type="Proteomes" id="UP000719500">
    <property type="component" value="Unassembled WGS sequence"/>
</dbReference>
<comment type="caution">
    <text evidence="2">The sequence shown here is derived from an EMBL/GenBank/DDBJ whole genome shotgun (WGS) entry which is preliminary data.</text>
</comment>
<dbReference type="EMBL" id="JACSNX010000001">
    <property type="protein sequence ID" value="MBM6849852.1"/>
    <property type="molecule type" value="Genomic_DNA"/>
</dbReference>
<organism evidence="2 3">
    <name type="scientific">Oscillibacter valericigenes</name>
    <dbReference type="NCBI Taxonomy" id="351091"/>
    <lineage>
        <taxon>Bacteria</taxon>
        <taxon>Bacillati</taxon>
        <taxon>Bacillota</taxon>
        <taxon>Clostridia</taxon>
        <taxon>Eubacteriales</taxon>
        <taxon>Oscillospiraceae</taxon>
        <taxon>Oscillibacter</taxon>
    </lineage>
</organism>
<gene>
    <name evidence="2" type="ORF">H9X91_00175</name>
</gene>
<protein>
    <submittedName>
        <fullName evidence="2">Uncharacterized protein</fullName>
    </submittedName>
</protein>